<sequence>MSNGDVQTEGVVGWVSSYREKALRSRVGLPEHVRPVA</sequence>
<dbReference type="Proteomes" id="UP000564496">
    <property type="component" value="Unassembled WGS sequence"/>
</dbReference>
<evidence type="ECO:0000313" key="1">
    <source>
        <dbReference type="EMBL" id="NYI78807.1"/>
    </source>
</evidence>
<proteinExistence type="predicted"/>
<dbReference type="AlphaFoldDB" id="A0A7Z0DP40"/>
<reference evidence="1 2" key="1">
    <citation type="submission" date="2020-07" db="EMBL/GenBank/DDBJ databases">
        <title>Sequencing the genomes of 1000 actinobacteria strains.</title>
        <authorList>
            <person name="Klenk H.-P."/>
        </authorList>
    </citation>
    <scope>NUCLEOTIDE SEQUENCE [LARGE SCALE GENOMIC DNA]</scope>
    <source>
        <strain evidence="1 2">DSM 26487</strain>
    </source>
</reference>
<protein>
    <submittedName>
        <fullName evidence="1">Uncharacterized protein</fullName>
    </submittedName>
</protein>
<comment type="caution">
    <text evidence="1">The sequence shown here is derived from an EMBL/GenBank/DDBJ whole genome shotgun (WGS) entry which is preliminary data.</text>
</comment>
<keyword evidence="2" id="KW-1185">Reference proteome</keyword>
<gene>
    <name evidence="1" type="ORF">BJ988_003455</name>
</gene>
<accession>A0A7Z0DP40</accession>
<organism evidence="1 2">
    <name type="scientific">Nocardioides panzhihuensis</name>
    <dbReference type="NCBI Taxonomy" id="860243"/>
    <lineage>
        <taxon>Bacteria</taxon>
        <taxon>Bacillati</taxon>
        <taxon>Actinomycetota</taxon>
        <taxon>Actinomycetes</taxon>
        <taxon>Propionibacteriales</taxon>
        <taxon>Nocardioidaceae</taxon>
        <taxon>Nocardioides</taxon>
    </lineage>
</organism>
<name>A0A7Z0DP40_9ACTN</name>
<dbReference type="EMBL" id="JACBZR010000001">
    <property type="protein sequence ID" value="NYI78807.1"/>
    <property type="molecule type" value="Genomic_DNA"/>
</dbReference>
<evidence type="ECO:0000313" key="2">
    <source>
        <dbReference type="Proteomes" id="UP000564496"/>
    </source>
</evidence>